<keyword evidence="1" id="KW-0812">Transmembrane</keyword>
<dbReference type="SUPFAM" id="SSF53474">
    <property type="entry name" value="alpha/beta-Hydrolases"/>
    <property type="match status" value="1"/>
</dbReference>
<dbReference type="EMBL" id="CP113524">
    <property type="protein sequence ID" value="WAJ23213.1"/>
    <property type="molecule type" value="Genomic_DNA"/>
</dbReference>
<name>A0ABY7AAA1_9FIRM</name>
<gene>
    <name evidence="3" type="ORF">OW255_16830</name>
</gene>
<proteinExistence type="predicted"/>
<reference evidence="3" key="1">
    <citation type="submission" date="2022-11" db="EMBL/GenBank/DDBJ databases">
        <title>Lacrimispora xylanolytica sy1, complete genome.</title>
        <authorList>
            <person name="Choi S."/>
        </authorList>
    </citation>
    <scope>NUCLEOTIDE SEQUENCE</scope>
    <source>
        <strain evidence="3">Sy1</strain>
    </source>
</reference>
<dbReference type="Gene3D" id="3.40.50.1820">
    <property type="entry name" value="alpha/beta hydrolase"/>
    <property type="match status" value="1"/>
</dbReference>
<dbReference type="RefSeq" id="WP_268114725.1">
    <property type="nucleotide sequence ID" value="NZ_CP113524.1"/>
</dbReference>
<keyword evidence="1" id="KW-0472">Membrane</keyword>
<dbReference type="Proteomes" id="UP001163115">
    <property type="component" value="Chromosome"/>
</dbReference>
<evidence type="ECO:0000313" key="4">
    <source>
        <dbReference type="Proteomes" id="UP001163115"/>
    </source>
</evidence>
<evidence type="ECO:0000259" key="2">
    <source>
        <dbReference type="Pfam" id="PF12695"/>
    </source>
</evidence>
<keyword evidence="1" id="KW-1133">Transmembrane helix</keyword>
<dbReference type="InterPro" id="IPR029058">
    <property type="entry name" value="AB_hydrolase_fold"/>
</dbReference>
<keyword evidence="4" id="KW-1185">Reference proteome</keyword>
<protein>
    <submittedName>
        <fullName evidence="3">Alpha/beta fold hydrolase</fullName>
    </submittedName>
</protein>
<accession>A0ABY7AAA1</accession>
<sequence>MKKKLKAILLILSAIMITLIIMFYLYVSDYYRADTVAVEALNQDLINNKAFIKNDLIIIPSRTESDSALIFYPGGKVEASAYYPLLSRFADNGITCVLVKMPFHLAFFDYSAADRVYDTLPDIKNWYIGGHSLGGAMASKYMSEHPGKLKGLILLGAYVYGDVPSSKALTIYGTKDGVLSKEKIKESDLQLPLTGGNHANFGNYGNQKGDEDADISRELQQEKTVKAVEEFIE</sequence>
<dbReference type="GO" id="GO:0016787">
    <property type="term" value="F:hydrolase activity"/>
    <property type="evidence" value="ECO:0007669"/>
    <property type="project" value="UniProtKB-KW"/>
</dbReference>
<organism evidence="3 4">
    <name type="scientific">Lacrimispora xylanolytica</name>
    <dbReference type="NCBI Taxonomy" id="29375"/>
    <lineage>
        <taxon>Bacteria</taxon>
        <taxon>Bacillati</taxon>
        <taxon>Bacillota</taxon>
        <taxon>Clostridia</taxon>
        <taxon>Lachnospirales</taxon>
        <taxon>Lachnospiraceae</taxon>
        <taxon>Lacrimispora</taxon>
    </lineage>
</organism>
<evidence type="ECO:0000313" key="3">
    <source>
        <dbReference type="EMBL" id="WAJ23213.1"/>
    </source>
</evidence>
<keyword evidence="3" id="KW-0378">Hydrolase</keyword>
<feature type="transmembrane region" description="Helical" evidence="1">
    <location>
        <begin position="7"/>
        <end position="27"/>
    </location>
</feature>
<evidence type="ECO:0000256" key="1">
    <source>
        <dbReference type="SAM" id="Phobius"/>
    </source>
</evidence>
<dbReference type="Pfam" id="PF12695">
    <property type="entry name" value="Abhydrolase_5"/>
    <property type="match status" value="1"/>
</dbReference>
<dbReference type="InterPro" id="IPR029059">
    <property type="entry name" value="AB_hydrolase_5"/>
</dbReference>
<feature type="domain" description="Alpha/beta hydrolase fold-5" evidence="2">
    <location>
        <begin position="68"/>
        <end position="222"/>
    </location>
</feature>